<evidence type="ECO:0000256" key="1">
    <source>
        <dbReference type="SAM" id="MobiDB-lite"/>
    </source>
</evidence>
<dbReference type="Proteomes" id="UP001551011">
    <property type="component" value="Unassembled WGS sequence"/>
</dbReference>
<evidence type="ECO:0000313" key="2">
    <source>
        <dbReference type="EMBL" id="MEU5712229.1"/>
    </source>
</evidence>
<accession>A0ABV3AJV0</accession>
<sequence>MREHGVQHPSWGGFTEARTTCSPTPPHPALTEIGKAYDKSAAQVVLRWLIQGSAITIPKSVRPGPSCTGLRLRGPPGWSP</sequence>
<dbReference type="EMBL" id="JBFAEG010000033">
    <property type="protein sequence ID" value="MEU5712229.1"/>
    <property type="molecule type" value="Genomic_DNA"/>
</dbReference>
<dbReference type="RefSeq" id="WP_158712525.1">
    <property type="nucleotide sequence ID" value="NZ_JBFAEG010000033.1"/>
</dbReference>
<evidence type="ECO:0008006" key="4">
    <source>
        <dbReference type="Google" id="ProtNLM"/>
    </source>
</evidence>
<gene>
    <name evidence="2" type="ORF">AB0H04_36210</name>
</gene>
<feature type="region of interest" description="Disordered" evidence="1">
    <location>
        <begin position="1"/>
        <end position="27"/>
    </location>
</feature>
<proteinExistence type="predicted"/>
<keyword evidence="3" id="KW-1185">Reference proteome</keyword>
<dbReference type="Gene3D" id="3.20.20.100">
    <property type="entry name" value="NADP-dependent oxidoreductase domain"/>
    <property type="match status" value="1"/>
</dbReference>
<dbReference type="SUPFAM" id="SSF51430">
    <property type="entry name" value="NAD(P)-linked oxidoreductase"/>
    <property type="match status" value="1"/>
</dbReference>
<organism evidence="2 3">
    <name type="scientific">Streptomyces flaveolus</name>
    <dbReference type="NCBI Taxonomy" id="67297"/>
    <lineage>
        <taxon>Bacteria</taxon>
        <taxon>Bacillati</taxon>
        <taxon>Actinomycetota</taxon>
        <taxon>Actinomycetes</taxon>
        <taxon>Kitasatosporales</taxon>
        <taxon>Streptomycetaceae</taxon>
        <taxon>Streptomyces</taxon>
    </lineage>
</organism>
<reference evidence="2 3" key="1">
    <citation type="submission" date="2024-06" db="EMBL/GenBank/DDBJ databases">
        <title>The Natural Products Discovery Center: Release of the First 8490 Sequenced Strains for Exploring Actinobacteria Biosynthetic Diversity.</title>
        <authorList>
            <person name="Kalkreuter E."/>
            <person name="Kautsar S.A."/>
            <person name="Yang D."/>
            <person name="Bader C.D."/>
            <person name="Teijaro C.N."/>
            <person name="Fluegel L."/>
            <person name="Davis C.M."/>
            <person name="Simpson J.R."/>
            <person name="Lauterbach L."/>
            <person name="Steele A.D."/>
            <person name="Gui C."/>
            <person name="Meng S."/>
            <person name="Li G."/>
            <person name="Viehrig K."/>
            <person name="Ye F."/>
            <person name="Su P."/>
            <person name="Kiefer A.F."/>
            <person name="Nichols A."/>
            <person name="Cepeda A.J."/>
            <person name="Yan W."/>
            <person name="Fan B."/>
            <person name="Jiang Y."/>
            <person name="Adhikari A."/>
            <person name="Zheng C.-J."/>
            <person name="Schuster L."/>
            <person name="Cowan T.M."/>
            <person name="Smanski M.J."/>
            <person name="Chevrette M.G."/>
            <person name="De Carvalho L.P.S."/>
            <person name="Shen B."/>
        </authorList>
    </citation>
    <scope>NUCLEOTIDE SEQUENCE [LARGE SCALE GENOMIC DNA]</scope>
    <source>
        <strain evidence="2 3">NPDC020594</strain>
    </source>
</reference>
<evidence type="ECO:0000313" key="3">
    <source>
        <dbReference type="Proteomes" id="UP001551011"/>
    </source>
</evidence>
<name>A0ABV3AJV0_9ACTN</name>
<comment type="caution">
    <text evidence="2">The sequence shown here is derived from an EMBL/GenBank/DDBJ whole genome shotgun (WGS) entry which is preliminary data.</text>
</comment>
<protein>
    <recommendedName>
        <fullName evidence="4">NADP-dependent oxidoreductase domain-containing protein</fullName>
    </recommendedName>
</protein>
<dbReference type="InterPro" id="IPR036812">
    <property type="entry name" value="NAD(P)_OxRdtase_dom_sf"/>
</dbReference>